<comment type="caution">
    <text evidence="1">The sequence shown here is derived from an EMBL/GenBank/DDBJ whole genome shotgun (WGS) entry which is preliminary data.</text>
</comment>
<organism evidence="1 2">
    <name type="scientific">Levilactobacillus brevis ATCC 14869 = DSM 20054</name>
    <dbReference type="NCBI Taxonomy" id="649758"/>
    <lineage>
        <taxon>Bacteria</taxon>
        <taxon>Bacillati</taxon>
        <taxon>Bacillota</taxon>
        <taxon>Bacilli</taxon>
        <taxon>Lactobacillales</taxon>
        <taxon>Lactobacillaceae</taxon>
        <taxon>Levilactobacillus</taxon>
    </lineage>
</organism>
<dbReference type="Proteomes" id="UP000016644">
    <property type="component" value="Unassembled WGS sequence"/>
</dbReference>
<dbReference type="EMBL" id="AWVK01000008">
    <property type="protein sequence ID" value="ERK45606.1"/>
    <property type="molecule type" value="Genomic_DNA"/>
</dbReference>
<name>U2PN99_LEVBR</name>
<dbReference type="AlphaFoldDB" id="U2PN99"/>
<reference evidence="1 2" key="1">
    <citation type="submission" date="2013-06" db="EMBL/GenBank/DDBJ databases">
        <authorList>
            <person name="Weinstock G."/>
            <person name="Sodergren E."/>
            <person name="Lobos E.A."/>
            <person name="Fulton L."/>
            <person name="Fulton R."/>
            <person name="Courtney L."/>
            <person name="Fronick C."/>
            <person name="O'Laughlin M."/>
            <person name="Godfrey J."/>
            <person name="Wilson R.M."/>
            <person name="Miner T."/>
            <person name="Farmer C."/>
            <person name="Delehaunty K."/>
            <person name="Cordes M."/>
            <person name="Minx P."/>
            <person name="Tomlinson C."/>
            <person name="Chen J."/>
            <person name="Wollam A."/>
            <person name="Pepin K.H."/>
            <person name="Bhonagiri V."/>
            <person name="Zhang X."/>
            <person name="Warren W."/>
            <person name="Mitreva M."/>
            <person name="Mardis E.R."/>
            <person name="Wilson R.K."/>
        </authorList>
    </citation>
    <scope>NUCLEOTIDE SEQUENCE [LARGE SCALE GENOMIC DNA]</scope>
    <source>
        <strain evidence="1 2">ATCC 14869</strain>
    </source>
</reference>
<proteinExistence type="predicted"/>
<protein>
    <submittedName>
        <fullName evidence="1">Uncharacterized protein</fullName>
    </submittedName>
</protein>
<gene>
    <name evidence="1" type="ORF">HMPREF0495_00247</name>
</gene>
<dbReference type="HOGENOM" id="CLU_3062720_0_0_9"/>
<accession>U2PN99</accession>
<sequence length="53" mass="6308">MKSPGQKPWTFCVFCGFFYYEKIGKDHTEILAGYQEITTRLTVHLLRIIHKYV</sequence>
<evidence type="ECO:0000313" key="2">
    <source>
        <dbReference type="Proteomes" id="UP000016644"/>
    </source>
</evidence>
<evidence type="ECO:0000313" key="1">
    <source>
        <dbReference type="EMBL" id="ERK45606.1"/>
    </source>
</evidence>